<sequence>MAEQRGGEVRDEKDISSGMNENVEDLEFGRDTNRLDYFRVTSFDVHADQSLPGKSSYGGGGGTRRVPRAIASKDEGEGVQPLRWWETCSLRGAFGILLAYSLLTYFLLAY</sequence>
<evidence type="ECO:0000313" key="1">
    <source>
        <dbReference type="EMBL" id="KAI3767915.1"/>
    </source>
</evidence>
<proteinExistence type="predicted"/>
<name>A0ACB9FAP8_CICIN</name>
<reference evidence="2" key="1">
    <citation type="journal article" date="2022" name="Mol. Ecol. Resour.">
        <title>The genomes of chicory, endive, great burdock and yacon provide insights into Asteraceae palaeo-polyploidization history and plant inulin production.</title>
        <authorList>
            <person name="Fan W."/>
            <person name="Wang S."/>
            <person name="Wang H."/>
            <person name="Wang A."/>
            <person name="Jiang F."/>
            <person name="Liu H."/>
            <person name="Zhao H."/>
            <person name="Xu D."/>
            <person name="Zhang Y."/>
        </authorList>
    </citation>
    <scope>NUCLEOTIDE SEQUENCE [LARGE SCALE GENOMIC DNA]</scope>
    <source>
        <strain evidence="2">cv. Punajuju</strain>
    </source>
</reference>
<reference evidence="1 2" key="2">
    <citation type="journal article" date="2022" name="Mol. Ecol. Resour.">
        <title>The genomes of chicory, endive, great burdock and yacon provide insights into Asteraceae paleo-polyploidization history and plant inulin production.</title>
        <authorList>
            <person name="Fan W."/>
            <person name="Wang S."/>
            <person name="Wang H."/>
            <person name="Wang A."/>
            <person name="Jiang F."/>
            <person name="Liu H."/>
            <person name="Zhao H."/>
            <person name="Xu D."/>
            <person name="Zhang Y."/>
        </authorList>
    </citation>
    <scope>NUCLEOTIDE SEQUENCE [LARGE SCALE GENOMIC DNA]</scope>
    <source>
        <strain evidence="2">cv. Punajuju</strain>
        <tissue evidence="1">Leaves</tissue>
    </source>
</reference>
<comment type="caution">
    <text evidence="1">The sequence shown here is derived from an EMBL/GenBank/DDBJ whole genome shotgun (WGS) entry which is preliminary data.</text>
</comment>
<gene>
    <name evidence="1" type="ORF">L2E82_18344</name>
</gene>
<dbReference type="Proteomes" id="UP001055811">
    <property type="component" value="Linkage Group LG03"/>
</dbReference>
<protein>
    <submittedName>
        <fullName evidence="1">Uncharacterized protein</fullName>
    </submittedName>
</protein>
<dbReference type="EMBL" id="CM042011">
    <property type="protein sequence ID" value="KAI3767915.1"/>
    <property type="molecule type" value="Genomic_DNA"/>
</dbReference>
<evidence type="ECO:0000313" key="2">
    <source>
        <dbReference type="Proteomes" id="UP001055811"/>
    </source>
</evidence>
<accession>A0ACB9FAP8</accession>
<organism evidence="1 2">
    <name type="scientific">Cichorium intybus</name>
    <name type="common">Chicory</name>
    <dbReference type="NCBI Taxonomy" id="13427"/>
    <lineage>
        <taxon>Eukaryota</taxon>
        <taxon>Viridiplantae</taxon>
        <taxon>Streptophyta</taxon>
        <taxon>Embryophyta</taxon>
        <taxon>Tracheophyta</taxon>
        <taxon>Spermatophyta</taxon>
        <taxon>Magnoliopsida</taxon>
        <taxon>eudicotyledons</taxon>
        <taxon>Gunneridae</taxon>
        <taxon>Pentapetalae</taxon>
        <taxon>asterids</taxon>
        <taxon>campanulids</taxon>
        <taxon>Asterales</taxon>
        <taxon>Asteraceae</taxon>
        <taxon>Cichorioideae</taxon>
        <taxon>Cichorieae</taxon>
        <taxon>Cichoriinae</taxon>
        <taxon>Cichorium</taxon>
    </lineage>
</organism>
<keyword evidence="2" id="KW-1185">Reference proteome</keyword>